<keyword evidence="1" id="KW-1133">Transmembrane helix</keyword>
<dbReference type="Proteomes" id="UP000232688">
    <property type="component" value="Unassembled WGS sequence"/>
</dbReference>
<dbReference type="EMBL" id="LLXH01003987">
    <property type="protein sequence ID" value="PKC53655.1"/>
    <property type="molecule type" value="Genomic_DNA"/>
</dbReference>
<feature type="transmembrane region" description="Helical" evidence="1">
    <location>
        <begin position="129"/>
        <end position="147"/>
    </location>
</feature>
<reference evidence="2 3" key="1">
    <citation type="submission" date="2017-10" db="EMBL/GenBank/DDBJ databases">
        <title>Extensive intraspecific genome diversity in a model arbuscular mycorrhizal fungus.</title>
        <authorList>
            <person name="Chen E.C.H."/>
            <person name="Morin E."/>
            <person name="Baudet D."/>
            <person name="Noel J."/>
            <person name="Ndikumana S."/>
            <person name="Charron P."/>
            <person name="St-Onge C."/>
            <person name="Giorgi J."/>
            <person name="Grigoriev I.V."/>
            <person name="Roux C."/>
            <person name="Martin F.M."/>
            <person name="Corradi N."/>
        </authorList>
    </citation>
    <scope>NUCLEOTIDE SEQUENCE [LARGE SCALE GENOMIC DNA]</scope>
    <source>
        <strain evidence="2 3">A1</strain>
    </source>
</reference>
<evidence type="ECO:0000256" key="1">
    <source>
        <dbReference type="SAM" id="Phobius"/>
    </source>
</evidence>
<reference evidence="2 3" key="2">
    <citation type="submission" date="2017-10" db="EMBL/GenBank/DDBJ databases">
        <title>Genome analyses suggest a sexual origin of heterokaryosis in a supposedly ancient asexual fungus.</title>
        <authorList>
            <person name="Corradi N."/>
            <person name="Sedzielewska K."/>
            <person name="Noel J."/>
            <person name="Charron P."/>
            <person name="Farinelli L."/>
            <person name="Marton T."/>
            <person name="Kruger M."/>
            <person name="Pelin A."/>
            <person name="Brachmann A."/>
            <person name="Corradi N."/>
        </authorList>
    </citation>
    <scope>NUCLEOTIDE SEQUENCE [LARGE SCALE GENOMIC DNA]</scope>
    <source>
        <strain evidence="2 3">A1</strain>
    </source>
</reference>
<evidence type="ECO:0000313" key="2">
    <source>
        <dbReference type="EMBL" id="PKC53655.1"/>
    </source>
</evidence>
<comment type="caution">
    <text evidence="2">The sequence shown here is derived from an EMBL/GenBank/DDBJ whole genome shotgun (WGS) entry which is preliminary data.</text>
</comment>
<protein>
    <submittedName>
        <fullName evidence="2">Uncharacterized protein</fullName>
    </submittedName>
</protein>
<evidence type="ECO:0000313" key="3">
    <source>
        <dbReference type="Proteomes" id="UP000232688"/>
    </source>
</evidence>
<keyword evidence="1" id="KW-0472">Membrane</keyword>
<proteinExistence type="predicted"/>
<accession>A0A2N0QRH3</accession>
<dbReference type="AlphaFoldDB" id="A0A2N0QRH3"/>
<keyword evidence="1" id="KW-0812">Transmembrane</keyword>
<gene>
    <name evidence="2" type="ORF">RhiirA1_447226</name>
</gene>
<dbReference type="VEuPathDB" id="FungiDB:RhiirA1_447226"/>
<feature type="transmembrane region" description="Helical" evidence="1">
    <location>
        <begin position="90"/>
        <end position="109"/>
    </location>
</feature>
<organism evidence="2 3">
    <name type="scientific">Rhizophagus irregularis</name>
    <dbReference type="NCBI Taxonomy" id="588596"/>
    <lineage>
        <taxon>Eukaryota</taxon>
        <taxon>Fungi</taxon>
        <taxon>Fungi incertae sedis</taxon>
        <taxon>Mucoromycota</taxon>
        <taxon>Glomeromycotina</taxon>
        <taxon>Glomeromycetes</taxon>
        <taxon>Glomerales</taxon>
        <taxon>Glomeraceae</taxon>
        <taxon>Rhizophagus</taxon>
    </lineage>
</organism>
<name>A0A2N0QRH3_9GLOM</name>
<sequence>MKDFQNMYNFHYKIYIYIKSVGDARQAFYRNLALNSKTPNILGLQLRSLFDFGSRTFTKSNKNYANTYESLKFLHNFEFRTSKFVIDKYCILYYCIFFISELMLWTDSLDHTIYRKLTVEVELLKADDLTIDMFWLVLTFELCFFYFSI</sequence>